<comment type="caution">
    <text evidence="1">The sequence shown here is derived from an EMBL/GenBank/DDBJ whole genome shotgun (WGS) entry which is preliminary data.</text>
</comment>
<dbReference type="EMBL" id="CAAALY010119830">
    <property type="protein sequence ID" value="VEL31206.1"/>
    <property type="molecule type" value="Genomic_DNA"/>
</dbReference>
<proteinExistence type="predicted"/>
<keyword evidence="2" id="KW-1185">Reference proteome</keyword>
<evidence type="ECO:0000313" key="2">
    <source>
        <dbReference type="Proteomes" id="UP000784294"/>
    </source>
</evidence>
<sequence length="35" mass="3982">MAEVSSSVNKRLQSASSQLLQFEANYAEWEHELAK</sequence>
<organism evidence="1 2">
    <name type="scientific">Protopolystoma xenopodis</name>
    <dbReference type="NCBI Taxonomy" id="117903"/>
    <lineage>
        <taxon>Eukaryota</taxon>
        <taxon>Metazoa</taxon>
        <taxon>Spiralia</taxon>
        <taxon>Lophotrochozoa</taxon>
        <taxon>Platyhelminthes</taxon>
        <taxon>Monogenea</taxon>
        <taxon>Polyopisthocotylea</taxon>
        <taxon>Polystomatidea</taxon>
        <taxon>Polystomatidae</taxon>
        <taxon>Protopolystoma</taxon>
    </lineage>
</organism>
<reference evidence="1" key="1">
    <citation type="submission" date="2018-11" db="EMBL/GenBank/DDBJ databases">
        <authorList>
            <consortium name="Pathogen Informatics"/>
        </authorList>
    </citation>
    <scope>NUCLEOTIDE SEQUENCE</scope>
</reference>
<gene>
    <name evidence="1" type="ORF">PXEA_LOCUS24646</name>
</gene>
<accession>A0A3S5B1T8</accession>
<evidence type="ECO:0000313" key="1">
    <source>
        <dbReference type="EMBL" id="VEL31206.1"/>
    </source>
</evidence>
<dbReference type="Proteomes" id="UP000784294">
    <property type="component" value="Unassembled WGS sequence"/>
</dbReference>
<name>A0A3S5B1T8_9PLAT</name>
<protein>
    <submittedName>
        <fullName evidence="1">Uncharacterized protein</fullName>
    </submittedName>
</protein>
<dbReference type="AlphaFoldDB" id="A0A3S5B1T8"/>